<dbReference type="InterPro" id="IPR043993">
    <property type="entry name" value="T4SS_pilin"/>
</dbReference>
<evidence type="ECO:0000256" key="1">
    <source>
        <dbReference type="SAM" id="MobiDB-lite"/>
    </source>
</evidence>
<evidence type="ECO:0008006" key="5">
    <source>
        <dbReference type="Google" id="ProtNLM"/>
    </source>
</evidence>
<protein>
    <recommendedName>
        <fullName evidence="5">SbsA Ig-like domain-containing protein</fullName>
    </recommendedName>
</protein>
<feature type="transmembrane region" description="Helical" evidence="2">
    <location>
        <begin position="65"/>
        <end position="90"/>
    </location>
</feature>
<comment type="caution">
    <text evidence="3">The sequence shown here is derived from an EMBL/GenBank/DDBJ whole genome shotgun (WGS) entry which is preliminary data.</text>
</comment>
<name>A0A2M8LF65_9BACT</name>
<feature type="region of interest" description="Disordered" evidence="1">
    <location>
        <begin position="470"/>
        <end position="508"/>
    </location>
</feature>
<organism evidence="3 4">
    <name type="scientific">Candidatus Uhrbacteria bacterium CG10_big_fil_rev_8_21_14_0_10_48_11</name>
    <dbReference type="NCBI Taxonomy" id="1975037"/>
    <lineage>
        <taxon>Bacteria</taxon>
        <taxon>Candidatus Uhriibacteriota</taxon>
    </lineage>
</organism>
<gene>
    <name evidence="3" type="ORF">COV04_00905</name>
</gene>
<feature type="compositionally biased region" description="Acidic residues" evidence="1">
    <location>
        <begin position="712"/>
        <end position="723"/>
    </location>
</feature>
<dbReference type="Pfam" id="PF18895">
    <property type="entry name" value="T4SS_pilin"/>
    <property type="match status" value="1"/>
</dbReference>
<evidence type="ECO:0000313" key="4">
    <source>
        <dbReference type="Proteomes" id="UP000231152"/>
    </source>
</evidence>
<reference evidence="3 4" key="1">
    <citation type="submission" date="2017-09" db="EMBL/GenBank/DDBJ databases">
        <title>Depth-based differentiation of microbial function through sediment-hosted aquifers and enrichment of novel symbionts in the deep terrestrial subsurface.</title>
        <authorList>
            <person name="Probst A.J."/>
            <person name="Ladd B."/>
            <person name="Jarett J.K."/>
            <person name="Geller-Mcgrath D.E."/>
            <person name="Sieber C.M."/>
            <person name="Emerson J.B."/>
            <person name="Anantharaman K."/>
            <person name="Thomas B.C."/>
            <person name="Malmstrom R."/>
            <person name="Stieglmeier M."/>
            <person name="Klingl A."/>
            <person name="Woyke T."/>
            <person name="Ryan C.M."/>
            <person name="Banfield J.F."/>
        </authorList>
    </citation>
    <scope>NUCLEOTIDE SEQUENCE [LARGE SCALE GENOMIC DNA]</scope>
    <source>
        <strain evidence="3">CG10_big_fil_rev_8_21_14_0_10_48_11</strain>
    </source>
</reference>
<evidence type="ECO:0000256" key="2">
    <source>
        <dbReference type="SAM" id="Phobius"/>
    </source>
</evidence>
<dbReference type="Proteomes" id="UP000231152">
    <property type="component" value="Unassembled WGS sequence"/>
</dbReference>
<accession>A0A2M8LF65</accession>
<keyword evidence="2" id="KW-1133">Transmembrane helix</keyword>
<feature type="region of interest" description="Disordered" evidence="1">
    <location>
        <begin position="703"/>
        <end position="723"/>
    </location>
</feature>
<feature type="transmembrane region" description="Helical" evidence="2">
    <location>
        <begin position="111"/>
        <end position="133"/>
    </location>
</feature>
<evidence type="ECO:0000313" key="3">
    <source>
        <dbReference type="EMBL" id="PJE76075.1"/>
    </source>
</evidence>
<dbReference type="EMBL" id="PFET01000005">
    <property type="protein sequence ID" value="PJE76075.1"/>
    <property type="molecule type" value="Genomic_DNA"/>
</dbReference>
<proteinExistence type="predicted"/>
<sequence length="723" mass="77330">MRIFDAFRSRLRDSLALRRTLKHSFVFIIAIGIVLTPALVFAQGIDTGLTNFANDSGLGAGPGDLRILIARIIRALLGFLGLIAVGVVLYGGYLWMTAGGNSDRVEMAKQVLQNGAIGLVIILLAFSIVSFILNQLLGLGGGGGGGNNPPAPPCVNCFALGNGIVEDHYPARDQRGVPRNTGMAITFREPILVVDAATTAPAESAPLSKSFIKDAVSRGESFNSVACPSTWCGHLNADVFDLQWDPSDGTSYQPFSNFDVYTNDQRTFVFVLQRDKLLGLPDANTMHRATVHSTLTKSDGTPGFVASQTYVWSFEVSTIIDTTPPKVVDIFPWEHDVNARNSVVKVTFNEAINPISATGNTADGFTNIVITATAATNSTSVTGTFSIGNNYRTVEFISSDPCGLNSCNQKMYCLPAASTLQASAKAATLWSDDDSCGLGQDPSNNPSRACTPATESSIFDGVVDMASNSLDGSKNIEHDSVGSPVNDAEGNPLLRMPSGNGTADGPPDDNFVWSFTTNDTIVLIGPEIIDVTPAPELSESAQGVPTDAPIRARFNRELSNLTTYLDQTKNPPVPHAPVRLYQKSNESFAQYPYAFTGKQASVRHCSETGEACAYSTDCVVDTNHPNNRCEKVCSLSEASCLLNKDCKGGNLDFCGQGDASILHSGLEEVTEAGVATHNVYEPRYSSVIRDVYQNCFYPSNGPTATPGTVEKEVDEPYETVDEN</sequence>
<dbReference type="AlphaFoldDB" id="A0A2M8LF65"/>
<keyword evidence="2" id="KW-0812">Transmembrane</keyword>
<keyword evidence="2" id="KW-0472">Membrane</keyword>
<feature type="transmembrane region" description="Helical" evidence="2">
    <location>
        <begin position="21"/>
        <end position="45"/>
    </location>
</feature>